<evidence type="ECO:0000256" key="1">
    <source>
        <dbReference type="ARBA" id="ARBA00001947"/>
    </source>
</evidence>
<evidence type="ECO:0000313" key="11">
    <source>
        <dbReference type="Proteomes" id="UP000464657"/>
    </source>
</evidence>
<dbReference type="InterPro" id="IPR016047">
    <property type="entry name" value="M23ase_b-sheet_dom"/>
</dbReference>
<keyword evidence="4" id="KW-0479">Metal-binding</keyword>
<evidence type="ECO:0000259" key="9">
    <source>
        <dbReference type="Pfam" id="PF19425"/>
    </source>
</evidence>
<protein>
    <submittedName>
        <fullName evidence="10">Murein DD-endopeptidase MepM</fullName>
        <ecNumber evidence="10">3.4.24.-</ecNumber>
    </submittedName>
</protein>
<keyword evidence="3" id="KW-0645">Protease</keyword>
<dbReference type="Pfam" id="PF19425">
    <property type="entry name" value="Csd3_N2"/>
    <property type="match status" value="1"/>
</dbReference>
<sequence length="447" mass="50939">MGKRMGRSYPQYRKETMRIGKILLLALLVVGFNACKETKEEKKEIVQIEAPVPDPMEFGFNLNDYIVVKDTVRNGDSFGKILEKNNIGYGTVFNIVEQTKDTFDISKIVAGKPYTLLCTKGDSLQRPECFIYQPNSIDYVVIKFKDSINAYKESKPVKIVQKEVSGIITSSLSGALDDAGLSQRLAFDMSDIYAWTIDFFRLQKGDQFKLIYTEKYINDTTFVGIDRIHAAYFKHNNEPFYAFEFETDSVKQIVDYYDENAKNLRRAFLKAPVVFKNVRISSRYNLRRRIKLYGNRIRAHKGTDFAAPRGTPIISTANGVVVESARRGGNGNYVKVKHNSTYTTQYLHMNKRKAKVGDFVKQGDVIGWVGMTGNTSGPHVCYRFWKNGKQVDPFKQKLPDADPIDDKLKIAYLKHIEPLKVQIDSIKIQPPKPAEEELTQQAVTALK</sequence>
<dbReference type="EMBL" id="CP019288">
    <property type="protein sequence ID" value="QHI37761.1"/>
    <property type="molecule type" value="Genomic_DNA"/>
</dbReference>
<reference evidence="10 11" key="1">
    <citation type="journal article" date="2013" name="Int. J. Syst. Evol. Microbiol.">
        <title>Kordia antarctica sp. nov., isolated from Antarctic seawater.</title>
        <authorList>
            <person name="Baek K."/>
            <person name="Choi A."/>
            <person name="Kang I."/>
            <person name="Lee K."/>
            <person name="Cho J.C."/>
        </authorList>
    </citation>
    <scope>NUCLEOTIDE SEQUENCE [LARGE SCALE GENOMIC DNA]</scope>
    <source>
        <strain evidence="10 11">IMCC3317</strain>
    </source>
</reference>
<dbReference type="AlphaFoldDB" id="A0A7L4ZMM2"/>
<dbReference type="CDD" id="cd12797">
    <property type="entry name" value="M23_peptidase"/>
    <property type="match status" value="1"/>
</dbReference>
<evidence type="ECO:0000256" key="7">
    <source>
        <dbReference type="ARBA" id="ARBA00023049"/>
    </source>
</evidence>
<dbReference type="GO" id="GO:0004222">
    <property type="term" value="F:metalloendopeptidase activity"/>
    <property type="evidence" value="ECO:0007669"/>
    <property type="project" value="TreeGrafter"/>
</dbReference>
<dbReference type="GO" id="GO:0006508">
    <property type="term" value="P:proteolysis"/>
    <property type="evidence" value="ECO:0007669"/>
    <property type="project" value="UniProtKB-KW"/>
</dbReference>
<accession>A0A7L4ZMM2</accession>
<feature type="domain" description="Csd3-like second N-terminal" evidence="9">
    <location>
        <begin position="161"/>
        <end position="285"/>
    </location>
</feature>
<dbReference type="GO" id="GO:0046872">
    <property type="term" value="F:metal ion binding"/>
    <property type="evidence" value="ECO:0007669"/>
    <property type="project" value="UniProtKB-KW"/>
</dbReference>
<dbReference type="PANTHER" id="PTHR21666">
    <property type="entry name" value="PEPTIDASE-RELATED"/>
    <property type="match status" value="1"/>
</dbReference>
<dbReference type="PANTHER" id="PTHR21666:SF288">
    <property type="entry name" value="CELL DIVISION PROTEIN YTFB"/>
    <property type="match status" value="1"/>
</dbReference>
<evidence type="ECO:0000259" key="8">
    <source>
        <dbReference type="Pfam" id="PF01551"/>
    </source>
</evidence>
<evidence type="ECO:0000256" key="6">
    <source>
        <dbReference type="ARBA" id="ARBA00022833"/>
    </source>
</evidence>
<dbReference type="SUPFAM" id="SSF51261">
    <property type="entry name" value="Duplicated hybrid motif"/>
    <property type="match status" value="1"/>
</dbReference>
<comment type="subcellular location">
    <subcellularLocation>
        <location evidence="2">Cell envelope</location>
    </subcellularLocation>
</comment>
<evidence type="ECO:0000256" key="5">
    <source>
        <dbReference type="ARBA" id="ARBA00022801"/>
    </source>
</evidence>
<feature type="domain" description="M23ase beta-sheet core" evidence="8">
    <location>
        <begin position="299"/>
        <end position="393"/>
    </location>
</feature>
<name>A0A7L4ZMM2_9FLAO</name>
<evidence type="ECO:0000256" key="3">
    <source>
        <dbReference type="ARBA" id="ARBA00022670"/>
    </source>
</evidence>
<dbReference type="InterPro" id="IPR050570">
    <property type="entry name" value="Cell_wall_metabolism_enzyme"/>
</dbReference>
<dbReference type="KEGG" id="kan:IMCC3317_31420"/>
<organism evidence="10 11">
    <name type="scientific">Kordia antarctica</name>
    <dbReference type="NCBI Taxonomy" id="1218801"/>
    <lineage>
        <taxon>Bacteria</taxon>
        <taxon>Pseudomonadati</taxon>
        <taxon>Bacteroidota</taxon>
        <taxon>Flavobacteriia</taxon>
        <taxon>Flavobacteriales</taxon>
        <taxon>Flavobacteriaceae</taxon>
        <taxon>Kordia</taxon>
    </lineage>
</organism>
<dbReference type="InterPro" id="IPR011055">
    <property type="entry name" value="Dup_hybrid_motif"/>
</dbReference>
<dbReference type="Pfam" id="PF01551">
    <property type="entry name" value="Peptidase_M23"/>
    <property type="match status" value="1"/>
</dbReference>
<evidence type="ECO:0000313" key="10">
    <source>
        <dbReference type="EMBL" id="QHI37761.1"/>
    </source>
</evidence>
<keyword evidence="7" id="KW-0482">Metalloprotease</keyword>
<proteinExistence type="predicted"/>
<dbReference type="GO" id="GO:0030313">
    <property type="term" value="C:cell envelope"/>
    <property type="evidence" value="ECO:0007669"/>
    <property type="project" value="UniProtKB-SubCell"/>
</dbReference>
<dbReference type="Gene3D" id="2.70.70.10">
    <property type="entry name" value="Glucose Permease (Domain IIA)"/>
    <property type="match status" value="1"/>
</dbReference>
<dbReference type="Gene3D" id="3.10.450.350">
    <property type="match status" value="1"/>
</dbReference>
<keyword evidence="5 10" id="KW-0378">Hydrolase</keyword>
<dbReference type="Proteomes" id="UP000464657">
    <property type="component" value="Chromosome"/>
</dbReference>
<comment type="cofactor">
    <cofactor evidence="1">
        <name>Zn(2+)</name>
        <dbReference type="ChEBI" id="CHEBI:29105"/>
    </cofactor>
</comment>
<evidence type="ECO:0000256" key="2">
    <source>
        <dbReference type="ARBA" id="ARBA00004196"/>
    </source>
</evidence>
<keyword evidence="11" id="KW-1185">Reference proteome</keyword>
<dbReference type="EC" id="3.4.24.-" evidence="10"/>
<evidence type="ECO:0000256" key="4">
    <source>
        <dbReference type="ARBA" id="ARBA00022723"/>
    </source>
</evidence>
<gene>
    <name evidence="10" type="primary">mepM_7</name>
    <name evidence="10" type="ORF">IMCC3317_31420</name>
</gene>
<dbReference type="InterPro" id="IPR045834">
    <property type="entry name" value="Csd3_N2"/>
</dbReference>
<keyword evidence="6" id="KW-0862">Zinc</keyword>